<feature type="transmembrane region" description="Helical" evidence="6">
    <location>
        <begin position="146"/>
        <end position="166"/>
    </location>
</feature>
<dbReference type="Pfam" id="PF01810">
    <property type="entry name" value="LysE"/>
    <property type="match status" value="1"/>
</dbReference>
<accession>A0AAW7QBD6</accession>
<evidence type="ECO:0000256" key="1">
    <source>
        <dbReference type="ARBA" id="ARBA00004651"/>
    </source>
</evidence>
<keyword evidence="2" id="KW-1003">Cell membrane</keyword>
<evidence type="ECO:0000313" key="8">
    <source>
        <dbReference type="Proteomes" id="UP001170364"/>
    </source>
</evidence>
<keyword evidence="4 6" id="KW-1133">Transmembrane helix</keyword>
<gene>
    <name evidence="7" type="ORF">PJV93_07310</name>
</gene>
<dbReference type="PANTHER" id="PTHR30086:SF21">
    <property type="entry name" value="TRANSPORT PROTEIN"/>
    <property type="match status" value="1"/>
</dbReference>
<keyword evidence="3 6" id="KW-0812">Transmembrane</keyword>
<sequence>MQYLMELFLIATTIQIALISPGPDFMVTLRQTINYGKKYAYASCLGIGAAMVIHVSYTLLGIGFILKQFPYFLDIVRILGALYLIYLGYGSFRNNSSKIIIEHENKVIYSYKKSFFVGFITDLLNPKATLFFLSIFTAIVSPNTPMYIQGLYGLYCVLANIFWYMLVANLLSRKKNLELFNKHQNIIEKVIGVLLVLLGIKLIYS</sequence>
<keyword evidence="5 6" id="KW-0472">Membrane</keyword>
<organism evidence="7 8">
    <name type="scientific">Aliarcobacter butzleri</name>
    <dbReference type="NCBI Taxonomy" id="28197"/>
    <lineage>
        <taxon>Bacteria</taxon>
        <taxon>Pseudomonadati</taxon>
        <taxon>Campylobacterota</taxon>
        <taxon>Epsilonproteobacteria</taxon>
        <taxon>Campylobacterales</taxon>
        <taxon>Arcobacteraceae</taxon>
        <taxon>Aliarcobacter</taxon>
    </lineage>
</organism>
<evidence type="ECO:0000256" key="5">
    <source>
        <dbReference type="ARBA" id="ARBA00023136"/>
    </source>
</evidence>
<feature type="transmembrane region" description="Helical" evidence="6">
    <location>
        <begin position="186"/>
        <end position="204"/>
    </location>
</feature>
<dbReference type="GO" id="GO:0015171">
    <property type="term" value="F:amino acid transmembrane transporter activity"/>
    <property type="evidence" value="ECO:0007669"/>
    <property type="project" value="TreeGrafter"/>
</dbReference>
<comment type="caution">
    <text evidence="7">The sequence shown here is derived from an EMBL/GenBank/DDBJ whole genome shotgun (WGS) entry which is preliminary data.</text>
</comment>
<proteinExistence type="predicted"/>
<reference evidence="7" key="1">
    <citation type="journal article" date="2023" name="Microorganisms">
        <title>Genomic Characterization of Arcobacter butzleri Strains Isolated from Various Sources in Lithuania.</title>
        <authorList>
            <person name="Uljanovas D."/>
            <person name="Golz G."/>
            <person name="Fleischmann S."/>
            <person name="Kudirkiene E."/>
            <person name="Kasetiene N."/>
            <person name="Grineviciene A."/>
            <person name="Tamuleviciene E."/>
            <person name="Aksomaitiene J."/>
            <person name="Alter T."/>
            <person name="Malakauskas M."/>
        </authorList>
    </citation>
    <scope>NUCLEOTIDE SEQUENCE</scope>
    <source>
        <strain evidence="7">S41</strain>
    </source>
</reference>
<feature type="transmembrane region" description="Helical" evidence="6">
    <location>
        <begin position="115"/>
        <end position="140"/>
    </location>
</feature>
<evidence type="ECO:0000313" key="7">
    <source>
        <dbReference type="EMBL" id="MDN5123714.1"/>
    </source>
</evidence>
<evidence type="ECO:0000256" key="6">
    <source>
        <dbReference type="SAM" id="Phobius"/>
    </source>
</evidence>
<dbReference type="InterPro" id="IPR001123">
    <property type="entry name" value="LeuE-type"/>
</dbReference>
<feature type="transmembrane region" description="Helical" evidence="6">
    <location>
        <begin position="71"/>
        <end position="89"/>
    </location>
</feature>
<evidence type="ECO:0000256" key="2">
    <source>
        <dbReference type="ARBA" id="ARBA00022475"/>
    </source>
</evidence>
<evidence type="ECO:0000256" key="4">
    <source>
        <dbReference type="ARBA" id="ARBA00022989"/>
    </source>
</evidence>
<reference evidence="7" key="2">
    <citation type="submission" date="2023-01" db="EMBL/GenBank/DDBJ databases">
        <authorList>
            <person name="Uljanovas D."/>
        </authorList>
    </citation>
    <scope>NUCLEOTIDE SEQUENCE</scope>
    <source>
        <strain evidence="7">S41</strain>
    </source>
</reference>
<comment type="subcellular location">
    <subcellularLocation>
        <location evidence="1">Cell membrane</location>
        <topology evidence="1">Multi-pass membrane protein</topology>
    </subcellularLocation>
</comment>
<protein>
    <submittedName>
        <fullName evidence="7">LysE family translocator</fullName>
    </submittedName>
</protein>
<dbReference type="Proteomes" id="UP001170364">
    <property type="component" value="Unassembled WGS sequence"/>
</dbReference>
<evidence type="ECO:0000256" key="3">
    <source>
        <dbReference type="ARBA" id="ARBA00022692"/>
    </source>
</evidence>
<dbReference type="EMBL" id="JAQJJG010000007">
    <property type="protein sequence ID" value="MDN5123714.1"/>
    <property type="molecule type" value="Genomic_DNA"/>
</dbReference>
<dbReference type="GO" id="GO:0005886">
    <property type="term" value="C:plasma membrane"/>
    <property type="evidence" value="ECO:0007669"/>
    <property type="project" value="UniProtKB-SubCell"/>
</dbReference>
<dbReference type="PANTHER" id="PTHR30086">
    <property type="entry name" value="ARGININE EXPORTER PROTEIN ARGO"/>
    <property type="match status" value="1"/>
</dbReference>
<dbReference type="RefSeq" id="WP_046993725.1">
    <property type="nucleotide sequence ID" value="NZ_JANJYW010000005.1"/>
</dbReference>
<feature type="transmembrane region" description="Helical" evidence="6">
    <location>
        <begin position="39"/>
        <end position="65"/>
    </location>
</feature>
<name>A0AAW7QBD6_9BACT</name>
<dbReference type="PIRSF" id="PIRSF006324">
    <property type="entry name" value="LeuE"/>
    <property type="match status" value="1"/>
</dbReference>
<dbReference type="AlphaFoldDB" id="A0AAW7QBD6"/>